<dbReference type="InterPro" id="IPR004179">
    <property type="entry name" value="Sec63-dom"/>
</dbReference>
<sequence>MRINPHVYGIEYAEVLQDPRLEAKRQALIVGAAMSLDKARMIRFNQRTLDFNITDLGRTASHFYIKYDTVEVFNDLLKPFMNESEIFAMISQAQEFQQLKVRDDELEELDELRHNYCKVKAAGGSENVCGKVNILMQTFLSHGYVKSFL</sequence>
<dbReference type="SUPFAM" id="SSF158702">
    <property type="entry name" value="Sec63 N-terminal domain-like"/>
    <property type="match status" value="1"/>
</dbReference>
<dbReference type="Gene3D" id="1.10.3380.10">
    <property type="entry name" value="Sec63 N-terminal domain-like domain"/>
    <property type="match status" value="1"/>
</dbReference>
<dbReference type="GO" id="GO:0043138">
    <property type="term" value="F:3'-5' DNA helicase activity"/>
    <property type="evidence" value="ECO:0007669"/>
    <property type="project" value="UniProtKB-EC"/>
</dbReference>
<evidence type="ECO:0000313" key="2">
    <source>
        <dbReference type="EMBL" id="GBP10860.1"/>
    </source>
</evidence>
<organism evidence="2 3">
    <name type="scientific">Eumeta variegata</name>
    <name type="common">Bagworm moth</name>
    <name type="synonym">Eumeta japonica</name>
    <dbReference type="NCBI Taxonomy" id="151549"/>
    <lineage>
        <taxon>Eukaryota</taxon>
        <taxon>Metazoa</taxon>
        <taxon>Ecdysozoa</taxon>
        <taxon>Arthropoda</taxon>
        <taxon>Hexapoda</taxon>
        <taxon>Insecta</taxon>
        <taxon>Pterygota</taxon>
        <taxon>Neoptera</taxon>
        <taxon>Endopterygota</taxon>
        <taxon>Lepidoptera</taxon>
        <taxon>Glossata</taxon>
        <taxon>Ditrysia</taxon>
        <taxon>Tineoidea</taxon>
        <taxon>Psychidae</taxon>
        <taxon>Oiketicinae</taxon>
        <taxon>Eumeta</taxon>
    </lineage>
</organism>
<accession>A0A4C1TB97</accession>
<evidence type="ECO:0000313" key="3">
    <source>
        <dbReference type="Proteomes" id="UP000299102"/>
    </source>
</evidence>
<gene>
    <name evidence="2" type="primary">ascc3</name>
    <name evidence="2" type="ORF">EVAR_74107_1</name>
</gene>
<dbReference type="InterPro" id="IPR052247">
    <property type="entry name" value="Meiotic_Crossover_Helicase"/>
</dbReference>
<dbReference type="EMBL" id="BGZK01004779">
    <property type="protein sequence ID" value="GBP10860.1"/>
    <property type="molecule type" value="Genomic_DNA"/>
</dbReference>
<dbReference type="AlphaFoldDB" id="A0A4C1TB97"/>
<dbReference type="GO" id="GO:0016787">
    <property type="term" value="F:hydrolase activity"/>
    <property type="evidence" value="ECO:0007669"/>
    <property type="project" value="UniProtKB-KW"/>
</dbReference>
<dbReference type="PANTHER" id="PTHR47835">
    <property type="entry name" value="HFM1, ATP DEPENDENT DNA HELICASE HOMOLOG"/>
    <property type="match status" value="1"/>
</dbReference>
<dbReference type="Pfam" id="PF02889">
    <property type="entry name" value="Sec63"/>
    <property type="match status" value="1"/>
</dbReference>
<reference evidence="2 3" key="1">
    <citation type="journal article" date="2019" name="Commun. Biol.">
        <title>The bagworm genome reveals a unique fibroin gene that provides high tensile strength.</title>
        <authorList>
            <person name="Kono N."/>
            <person name="Nakamura H."/>
            <person name="Ohtoshi R."/>
            <person name="Tomita M."/>
            <person name="Numata K."/>
            <person name="Arakawa K."/>
        </authorList>
    </citation>
    <scope>NUCLEOTIDE SEQUENCE [LARGE SCALE GENOMIC DNA]</scope>
</reference>
<dbReference type="STRING" id="151549.A0A4C1TB97"/>
<dbReference type="Gene3D" id="1.10.10.10">
    <property type="entry name" value="Winged helix-like DNA-binding domain superfamily/Winged helix DNA-binding domain"/>
    <property type="match status" value="1"/>
</dbReference>
<name>A0A4C1TB97_EUMVA</name>
<dbReference type="OrthoDB" id="5575at2759"/>
<keyword evidence="3" id="KW-1185">Reference proteome</keyword>
<comment type="caution">
    <text evidence="2">The sequence shown here is derived from an EMBL/GenBank/DDBJ whole genome shotgun (WGS) entry which is preliminary data.</text>
</comment>
<feature type="domain" description="SEC63" evidence="1">
    <location>
        <begin position="54"/>
        <end position="146"/>
    </location>
</feature>
<proteinExistence type="predicted"/>
<dbReference type="PANTHER" id="PTHR47835:SF3">
    <property type="entry name" value="HELICASE FOR MEIOSIS 1"/>
    <property type="match status" value="1"/>
</dbReference>
<protein>
    <submittedName>
        <fullName evidence="2">Activating signal cointegrator 1 complex subunit 3</fullName>
    </submittedName>
</protein>
<dbReference type="Proteomes" id="UP000299102">
    <property type="component" value="Unassembled WGS sequence"/>
</dbReference>
<dbReference type="GO" id="GO:0051321">
    <property type="term" value="P:meiotic cell cycle"/>
    <property type="evidence" value="ECO:0007669"/>
    <property type="project" value="UniProtKB-KW"/>
</dbReference>
<evidence type="ECO:0000259" key="1">
    <source>
        <dbReference type="Pfam" id="PF02889"/>
    </source>
</evidence>
<dbReference type="InterPro" id="IPR036388">
    <property type="entry name" value="WH-like_DNA-bd_sf"/>
</dbReference>